<evidence type="ECO:0000256" key="4">
    <source>
        <dbReference type="SAM" id="Phobius"/>
    </source>
</evidence>
<dbReference type="InterPro" id="IPR009057">
    <property type="entry name" value="Homeodomain-like_sf"/>
</dbReference>
<reference evidence="6 9" key="2">
    <citation type="submission" date="2022-05" db="EMBL/GenBank/DDBJ databases">
        <title>Genome Sequencing of Bee-Associated Microbes.</title>
        <authorList>
            <person name="Dunlap C."/>
        </authorList>
    </citation>
    <scope>NUCLEOTIDE SEQUENCE [LARGE SCALE GENOMIC DNA]</scope>
    <source>
        <strain evidence="6 9">NRRL B-14613</strain>
    </source>
</reference>
<dbReference type="EMBL" id="CP041405">
    <property type="protein sequence ID" value="QDM47062.1"/>
    <property type="molecule type" value="Genomic_DNA"/>
</dbReference>
<keyword evidence="3" id="KW-0804">Transcription</keyword>
<keyword evidence="4" id="KW-0812">Transmembrane</keyword>
<gene>
    <name evidence="7" type="ORF">FLT43_29035</name>
    <name evidence="6" type="ORF">M5W83_18170</name>
</gene>
<dbReference type="PROSITE" id="PS01124">
    <property type="entry name" value="HTH_ARAC_FAMILY_2"/>
    <property type="match status" value="1"/>
</dbReference>
<dbReference type="InterPro" id="IPR018060">
    <property type="entry name" value="HTH_AraC"/>
</dbReference>
<dbReference type="Pfam" id="PF17853">
    <property type="entry name" value="GGDEF_2"/>
    <property type="match status" value="1"/>
</dbReference>
<keyword evidence="2" id="KW-0238">DNA-binding</keyword>
<keyword evidence="1" id="KW-0805">Transcription regulation</keyword>
<name>A0AAP9J3S7_PANTH</name>
<dbReference type="Gene3D" id="1.10.10.60">
    <property type="entry name" value="Homeodomain-like"/>
    <property type="match status" value="2"/>
</dbReference>
<keyword evidence="9" id="KW-1185">Reference proteome</keyword>
<evidence type="ECO:0000259" key="5">
    <source>
        <dbReference type="PROSITE" id="PS01124"/>
    </source>
</evidence>
<dbReference type="SUPFAM" id="SSF46689">
    <property type="entry name" value="Homeodomain-like"/>
    <property type="match status" value="1"/>
</dbReference>
<evidence type="ECO:0000256" key="1">
    <source>
        <dbReference type="ARBA" id="ARBA00023015"/>
    </source>
</evidence>
<dbReference type="Pfam" id="PF12833">
    <property type="entry name" value="HTH_18"/>
    <property type="match status" value="1"/>
</dbReference>
<feature type="transmembrane region" description="Helical" evidence="4">
    <location>
        <begin position="20"/>
        <end position="45"/>
    </location>
</feature>
<sequence>MRSIVNLLLKLRKRSLSRVLTAMIVSNLCLLLIPVTMGLFLYTMVEDVLENNARRSNSAMLEQLRLSMDHKLKELDILAKQVAFNPKLTALLSSSGTASEESYKQVEFVRDYLNRYQSFASGFVKDFYVYLQAGDLILKPGLRTDASTFYEKYYAYVDMDAEAWRSGMLDGYHSMTYLPSAALLQDPVNGGSPAKVITYVQSLPIYEVTGTRGSLVILIDEQKVQEMFKQIELANDSTIFIVNHNREIIAATDPALALPDEMSEQLANGSGLFDYAWNGTDSIVSYALSAEAGWHYVSVMPKDRFMQRVESMKRIALFVLIVALACGGATAYWLAYRHYSPVKRMVDALIQGKPERKRPGNEYEFIRESIEGTLLEEKHLRSRLLRQAPVIRSNFLSRLIRGYVDFEREPLESQLDFLHMEFLSDRFAVFIVQAEDITGYAKQESEAKWTQIRFIISNIGTDMIQARHIGYAVELERDRIGFLCNFDPALAEEHAKDLQEMTEQLLDMMHQRFRISVTIAVSGIHEGPAQIGHAYLEAMAAFDYRMFRGRNAIIHFGEIQDVTPHYYYPLEFETQLVNHVKSGDTENVVKLLDNIYEMNFNAAKTTFELGMCLFFNIMSTFLKITNSTNTDHEALLGPNIDPIKNLFNYRTVEEMHAETKRLFARLTSSFQTAQSDHSKQLLADIMRVIDLHLHDQNLGLVMIADHVGMTPQYVSSFFKKASNQNLTDYITRARIDLAKAHMAQSDLTNSQLAQMVGYTNDVVFIRAFKKLEGVTPGKYRISIQRSACERDKEAHL</sequence>
<dbReference type="InterPro" id="IPR041522">
    <property type="entry name" value="CdaR_GGDEF"/>
</dbReference>
<dbReference type="CDD" id="cd12912">
    <property type="entry name" value="PDC2_MCP_like"/>
    <property type="match status" value="1"/>
</dbReference>
<evidence type="ECO:0000313" key="9">
    <source>
        <dbReference type="Proteomes" id="UP001209276"/>
    </source>
</evidence>
<dbReference type="Gene3D" id="3.30.450.20">
    <property type="entry name" value="PAS domain"/>
    <property type="match status" value="1"/>
</dbReference>
<feature type="domain" description="HTH araC/xylS-type" evidence="5">
    <location>
        <begin position="683"/>
        <end position="782"/>
    </location>
</feature>
<keyword evidence="4" id="KW-0472">Membrane</keyword>
<evidence type="ECO:0000313" key="6">
    <source>
        <dbReference type="EMBL" id="MCY9609074.1"/>
    </source>
</evidence>
<evidence type="ECO:0000313" key="7">
    <source>
        <dbReference type="EMBL" id="QDM47062.1"/>
    </source>
</evidence>
<feature type="transmembrane region" description="Helical" evidence="4">
    <location>
        <begin position="315"/>
        <end position="335"/>
    </location>
</feature>
<evidence type="ECO:0000256" key="3">
    <source>
        <dbReference type="ARBA" id="ARBA00023163"/>
    </source>
</evidence>
<dbReference type="GO" id="GO:0043565">
    <property type="term" value="F:sequence-specific DNA binding"/>
    <property type="evidence" value="ECO:0007669"/>
    <property type="project" value="InterPro"/>
</dbReference>
<reference evidence="7 8" key="1">
    <citation type="submission" date="2019-07" db="EMBL/GenBank/DDBJ databases">
        <title>Paenibacillus thiaminolyticus NRRL B-4156.</title>
        <authorList>
            <person name="Hehnly C."/>
            <person name="Zhang L."/>
        </authorList>
    </citation>
    <scope>NUCLEOTIDE SEQUENCE [LARGE SCALE GENOMIC DNA]</scope>
    <source>
        <strain evidence="7 8">NRRL B-4156</strain>
    </source>
</reference>
<dbReference type="Proteomes" id="UP000315377">
    <property type="component" value="Chromosome"/>
</dbReference>
<dbReference type="EMBL" id="JAMDMM010000033">
    <property type="protein sequence ID" value="MCY9609074.1"/>
    <property type="molecule type" value="Genomic_DNA"/>
</dbReference>
<proteinExistence type="predicted"/>
<dbReference type="Proteomes" id="UP001209276">
    <property type="component" value="Unassembled WGS sequence"/>
</dbReference>
<evidence type="ECO:0000313" key="8">
    <source>
        <dbReference type="Proteomes" id="UP000315377"/>
    </source>
</evidence>
<keyword evidence="4" id="KW-1133">Transmembrane helix</keyword>
<evidence type="ECO:0000256" key="2">
    <source>
        <dbReference type="ARBA" id="ARBA00023125"/>
    </source>
</evidence>
<dbReference type="AlphaFoldDB" id="A0AAP9J3S7"/>
<dbReference type="GO" id="GO:0003700">
    <property type="term" value="F:DNA-binding transcription factor activity"/>
    <property type="evidence" value="ECO:0007669"/>
    <property type="project" value="InterPro"/>
</dbReference>
<dbReference type="PANTHER" id="PTHR43280:SF2">
    <property type="entry name" value="HTH-TYPE TRANSCRIPTIONAL REGULATOR EXSA"/>
    <property type="match status" value="1"/>
</dbReference>
<dbReference type="RefSeq" id="WP_087443922.1">
    <property type="nucleotide sequence ID" value="NZ_CABMNB010000036.1"/>
</dbReference>
<dbReference type="SMART" id="SM00342">
    <property type="entry name" value="HTH_ARAC"/>
    <property type="match status" value="1"/>
</dbReference>
<organism evidence="7 8">
    <name type="scientific">Paenibacillus thiaminolyticus</name>
    <name type="common">Bacillus thiaminolyticus</name>
    <dbReference type="NCBI Taxonomy" id="49283"/>
    <lineage>
        <taxon>Bacteria</taxon>
        <taxon>Bacillati</taxon>
        <taxon>Bacillota</taxon>
        <taxon>Bacilli</taxon>
        <taxon>Bacillales</taxon>
        <taxon>Paenibacillaceae</taxon>
        <taxon>Paenibacillus</taxon>
    </lineage>
</organism>
<accession>A0AAP9J3S7</accession>
<dbReference type="PANTHER" id="PTHR43280">
    <property type="entry name" value="ARAC-FAMILY TRANSCRIPTIONAL REGULATOR"/>
    <property type="match status" value="1"/>
</dbReference>
<protein>
    <submittedName>
        <fullName evidence="7">AraC family transcriptional regulator</fullName>
    </submittedName>
    <submittedName>
        <fullName evidence="6">Helix-turn-helix domain-containing protein</fullName>
    </submittedName>
</protein>
<dbReference type="GeneID" id="77000007"/>